<proteinExistence type="predicted"/>
<name>A0ABD2MJE7_9CUCU</name>
<dbReference type="Proteomes" id="UP001516400">
    <property type="component" value="Unassembled WGS sequence"/>
</dbReference>
<organism evidence="2 3">
    <name type="scientific">Cryptolaemus montrouzieri</name>
    <dbReference type="NCBI Taxonomy" id="559131"/>
    <lineage>
        <taxon>Eukaryota</taxon>
        <taxon>Metazoa</taxon>
        <taxon>Ecdysozoa</taxon>
        <taxon>Arthropoda</taxon>
        <taxon>Hexapoda</taxon>
        <taxon>Insecta</taxon>
        <taxon>Pterygota</taxon>
        <taxon>Neoptera</taxon>
        <taxon>Endopterygota</taxon>
        <taxon>Coleoptera</taxon>
        <taxon>Polyphaga</taxon>
        <taxon>Cucujiformia</taxon>
        <taxon>Coccinelloidea</taxon>
        <taxon>Coccinellidae</taxon>
        <taxon>Scymninae</taxon>
        <taxon>Scymnini</taxon>
        <taxon>Cryptolaemus</taxon>
    </lineage>
</organism>
<reference evidence="2 3" key="1">
    <citation type="journal article" date="2021" name="BMC Biol.">
        <title>Horizontally acquired antibacterial genes associated with adaptive radiation of ladybird beetles.</title>
        <authorList>
            <person name="Li H.S."/>
            <person name="Tang X.F."/>
            <person name="Huang Y.H."/>
            <person name="Xu Z.Y."/>
            <person name="Chen M.L."/>
            <person name="Du X.Y."/>
            <person name="Qiu B.Y."/>
            <person name="Chen P.T."/>
            <person name="Zhang W."/>
            <person name="Slipinski A."/>
            <person name="Escalona H.E."/>
            <person name="Waterhouse R.M."/>
            <person name="Zwick A."/>
            <person name="Pang H."/>
        </authorList>
    </citation>
    <scope>NUCLEOTIDE SEQUENCE [LARGE SCALE GENOMIC DNA]</scope>
    <source>
        <strain evidence="2">SYSU2018</strain>
    </source>
</reference>
<sequence>GGIELDKKELLAKDGYSPQSKRRLMRRSTMGLEIVRNETAEKEETSTVKDHLTPNLLK</sequence>
<feature type="region of interest" description="Disordered" evidence="1">
    <location>
        <begin position="39"/>
        <end position="58"/>
    </location>
</feature>
<protein>
    <submittedName>
        <fullName evidence="2">Uncharacterized protein</fullName>
    </submittedName>
</protein>
<dbReference type="AlphaFoldDB" id="A0ABD2MJE7"/>
<feature type="non-terminal residue" evidence="2">
    <location>
        <position position="1"/>
    </location>
</feature>
<feature type="compositionally biased region" description="Basic and acidic residues" evidence="1">
    <location>
        <begin position="39"/>
        <end position="52"/>
    </location>
</feature>
<accession>A0ABD2MJE7</accession>
<evidence type="ECO:0000313" key="3">
    <source>
        <dbReference type="Proteomes" id="UP001516400"/>
    </source>
</evidence>
<evidence type="ECO:0000256" key="1">
    <source>
        <dbReference type="SAM" id="MobiDB-lite"/>
    </source>
</evidence>
<evidence type="ECO:0000313" key="2">
    <source>
        <dbReference type="EMBL" id="KAL3266488.1"/>
    </source>
</evidence>
<dbReference type="EMBL" id="JABFTP020000001">
    <property type="protein sequence ID" value="KAL3266488.1"/>
    <property type="molecule type" value="Genomic_DNA"/>
</dbReference>
<keyword evidence="3" id="KW-1185">Reference proteome</keyword>
<gene>
    <name evidence="2" type="ORF">HHI36_010658</name>
</gene>
<comment type="caution">
    <text evidence="2">The sequence shown here is derived from an EMBL/GenBank/DDBJ whole genome shotgun (WGS) entry which is preliminary data.</text>
</comment>